<reference evidence="8 9" key="1">
    <citation type="journal article" date="2014" name="BMC Genomics">
        <title>Comparison of environmental and isolate Sulfobacillus genomes reveals diverse carbon, sulfur, nitrogen, and hydrogen metabolisms.</title>
        <authorList>
            <person name="Justice N.B."/>
            <person name="Norman A."/>
            <person name="Brown C.T."/>
            <person name="Singh A."/>
            <person name="Thomas B.C."/>
            <person name="Banfield J.F."/>
        </authorList>
    </citation>
    <scope>NUCLEOTIDE SEQUENCE [LARGE SCALE GENOMIC DNA]</scope>
    <source>
        <strain evidence="8">AMDSBA1</strain>
    </source>
</reference>
<evidence type="ECO:0000313" key="8">
    <source>
        <dbReference type="EMBL" id="PSR24551.1"/>
    </source>
</evidence>
<dbReference type="SUPFAM" id="SSF56349">
    <property type="entry name" value="DNA breaking-rejoining enzymes"/>
    <property type="match status" value="1"/>
</dbReference>
<dbReference type="AlphaFoldDB" id="A0A2T2WQN0"/>
<dbReference type="Gene3D" id="1.10.443.10">
    <property type="entry name" value="Intergrase catalytic core"/>
    <property type="match status" value="1"/>
</dbReference>
<dbReference type="PROSITE" id="PS51898">
    <property type="entry name" value="TYR_RECOMBINASE"/>
    <property type="match status" value="1"/>
</dbReference>
<dbReference type="Pfam" id="PF00589">
    <property type="entry name" value="Phage_integrase"/>
    <property type="match status" value="1"/>
</dbReference>
<dbReference type="EMBL" id="PXYT01000074">
    <property type="protein sequence ID" value="PSR24551.1"/>
    <property type="molecule type" value="Genomic_DNA"/>
</dbReference>
<evidence type="ECO:0000256" key="1">
    <source>
        <dbReference type="ARBA" id="ARBA00008857"/>
    </source>
</evidence>
<dbReference type="PANTHER" id="PTHR30349">
    <property type="entry name" value="PHAGE INTEGRASE-RELATED"/>
    <property type="match status" value="1"/>
</dbReference>
<feature type="domain" description="Core-binding (CB)" evidence="7">
    <location>
        <begin position="97"/>
        <end position="183"/>
    </location>
</feature>
<name>A0A2T2WQN0_9FIRM</name>
<dbReference type="CDD" id="cd01189">
    <property type="entry name" value="INT_ICEBs1_C_like"/>
    <property type="match status" value="1"/>
</dbReference>
<accession>A0A2T2WQN0</accession>
<dbReference type="InterPro" id="IPR050090">
    <property type="entry name" value="Tyrosine_recombinase_XerCD"/>
</dbReference>
<evidence type="ECO:0000256" key="2">
    <source>
        <dbReference type="ARBA" id="ARBA00023125"/>
    </source>
</evidence>
<dbReference type="InterPro" id="IPR044068">
    <property type="entry name" value="CB"/>
</dbReference>
<dbReference type="GO" id="GO:0006310">
    <property type="term" value="P:DNA recombination"/>
    <property type="evidence" value="ECO:0007669"/>
    <property type="project" value="UniProtKB-KW"/>
</dbReference>
<dbReference type="GO" id="GO:0015074">
    <property type="term" value="P:DNA integration"/>
    <property type="evidence" value="ECO:0007669"/>
    <property type="project" value="InterPro"/>
</dbReference>
<gene>
    <name evidence="8" type="ORF">C7B43_18795</name>
</gene>
<evidence type="ECO:0000256" key="4">
    <source>
        <dbReference type="PROSITE-ProRule" id="PRU01248"/>
    </source>
</evidence>
<dbReference type="GO" id="GO:0003677">
    <property type="term" value="F:DNA binding"/>
    <property type="evidence" value="ECO:0007669"/>
    <property type="project" value="UniProtKB-UniRule"/>
</dbReference>
<protein>
    <submittedName>
        <fullName evidence="8">Site-specific integrase</fullName>
    </submittedName>
</protein>
<dbReference type="Proteomes" id="UP000242699">
    <property type="component" value="Unassembled WGS sequence"/>
</dbReference>
<feature type="compositionally biased region" description="Basic and acidic residues" evidence="5">
    <location>
        <begin position="27"/>
        <end position="45"/>
    </location>
</feature>
<dbReference type="Gene3D" id="1.10.150.130">
    <property type="match status" value="1"/>
</dbReference>
<organism evidence="8 9">
    <name type="scientific">Sulfobacillus benefaciens</name>
    <dbReference type="NCBI Taxonomy" id="453960"/>
    <lineage>
        <taxon>Bacteria</taxon>
        <taxon>Bacillati</taxon>
        <taxon>Bacillota</taxon>
        <taxon>Clostridia</taxon>
        <taxon>Eubacteriales</taxon>
        <taxon>Clostridiales Family XVII. Incertae Sedis</taxon>
        <taxon>Sulfobacillus</taxon>
    </lineage>
</organism>
<evidence type="ECO:0000313" key="9">
    <source>
        <dbReference type="Proteomes" id="UP000242699"/>
    </source>
</evidence>
<dbReference type="PROSITE" id="PS51900">
    <property type="entry name" value="CB"/>
    <property type="match status" value="1"/>
</dbReference>
<dbReference type="InterPro" id="IPR013762">
    <property type="entry name" value="Integrase-like_cat_sf"/>
</dbReference>
<dbReference type="PANTHER" id="PTHR30349:SF41">
    <property type="entry name" value="INTEGRASE_RECOMBINASE PROTEIN MJ0367-RELATED"/>
    <property type="match status" value="1"/>
</dbReference>
<keyword evidence="3" id="KW-0233">DNA recombination</keyword>
<evidence type="ECO:0000259" key="6">
    <source>
        <dbReference type="PROSITE" id="PS51898"/>
    </source>
</evidence>
<evidence type="ECO:0000256" key="3">
    <source>
        <dbReference type="ARBA" id="ARBA00023172"/>
    </source>
</evidence>
<keyword evidence="2 4" id="KW-0238">DNA-binding</keyword>
<feature type="domain" description="Tyr recombinase" evidence="6">
    <location>
        <begin position="205"/>
        <end position="404"/>
    </location>
</feature>
<comment type="similarity">
    <text evidence="1">Belongs to the 'phage' integrase family.</text>
</comment>
<evidence type="ECO:0000256" key="5">
    <source>
        <dbReference type="SAM" id="MobiDB-lite"/>
    </source>
</evidence>
<sequence>MPLIPSGETGSRKQEFPRTMANAFSGDKIRNRPKEPHSKYYERQSKHGKRWQGIVIYYDSETGQRRQTAQTFATKRDAETWARKTEMQFRDNPHHKPPSDETVDEYLQRWLTIEDTLPLEEKTKRDYRQMAAHPIRELGTKPLKSLTLLDIQQFYAKLSEQKKSRRTVNYVHTVLKMALKDAVEWGLLVKNPADKAKAPLGRPEKPLRIPTPEEMHQLLEATRDTRWYPLWLWFATTGTRLGEALALRWGDIDWEKGQVTIRRALSGDAAHRVIKTPKSASGMRTFSLGPKIQATLRQLQEDQANWGEQAGSAWNDEDYVFTTYQGKLLSKRNIDRAFKQALEQAGLPSDIRIHDLRHGMATQWLSGGKSPKMVSERLGHSNVGFTLQVYGHVLPHDEVQAAYEMENQLVSGPEKSSTLHQHEV</sequence>
<dbReference type="InterPro" id="IPR002104">
    <property type="entry name" value="Integrase_catalytic"/>
</dbReference>
<evidence type="ECO:0000259" key="7">
    <source>
        <dbReference type="PROSITE" id="PS51900"/>
    </source>
</evidence>
<feature type="region of interest" description="Disordered" evidence="5">
    <location>
        <begin position="1"/>
        <end position="46"/>
    </location>
</feature>
<proteinExistence type="inferred from homology"/>
<dbReference type="InterPro" id="IPR011010">
    <property type="entry name" value="DNA_brk_join_enz"/>
</dbReference>
<dbReference type="InterPro" id="IPR010998">
    <property type="entry name" value="Integrase_recombinase_N"/>
</dbReference>
<comment type="caution">
    <text evidence="8">The sequence shown here is derived from an EMBL/GenBank/DDBJ whole genome shotgun (WGS) entry which is preliminary data.</text>
</comment>